<proteinExistence type="predicted"/>
<protein>
    <recommendedName>
        <fullName evidence="3">Apea-like HEPN domain-containing protein</fullName>
    </recommendedName>
</protein>
<keyword evidence="2" id="KW-1185">Reference proteome</keyword>
<evidence type="ECO:0008006" key="3">
    <source>
        <dbReference type="Google" id="ProtNLM"/>
    </source>
</evidence>
<dbReference type="Gene3D" id="3.30.497.10">
    <property type="entry name" value="Antithrombin, subunit I, domain 2"/>
    <property type="match status" value="1"/>
</dbReference>
<gene>
    <name evidence="1" type="ORF">GCM10011607_33340</name>
</gene>
<organism evidence="1 2">
    <name type="scientific">Shewanella inventionis</name>
    <dbReference type="NCBI Taxonomy" id="1738770"/>
    <lineage>
        <taxon>Bacteria</taxon>
        <taxon>Pseudomonadati</taxon>
        <taxon>Pseudomonadota</taxon>
        <taxon>Gammaproteobacteria</taxon>
        <taxon>Alteromonadales</taxon>
        <taxon>Shewanellaceae</taxon>
        <taxon>Shewanella</taxon>
    </lineage>
</organism>
<sequence>MKYHTLKQQQRQVRGEFCEGLALRVHRALSWLDKSEKCEDKDSQFIFLWIAFNAAYAQDTEVLRHTESEAFSKFINKLVNLDTHNQIYNLLWSEFSSSIRVLLANKFVFQPFWDFHNGKITEVEWQTRFTKAKVAANHALANKSTDALASIILQRLYTLRNQLVHGGATWQSSANRDQIRDGVMFLSQLVPIIITIMMDHPKELWGDANYPVVPI</sequence>
<dbReference type="InterPro" id="IPR036186">
    <property type="entry name" value="Serpin_sf"/>
</dbReference>
<dbReference type="InterPro" id="IPR042178">
    <property type="entry name" value="Serpin_sf_1"/>
</dbReference>
<dbReference type="RefSeq" id="WP_188740465.1">
    <property type="nucleotide sequence ID" value="NZ_BMII01000032.1"/>
</dbReference>
<name>A0ABQ1JIT9_9GAMM</name>
<evidence type="ECO:0000313" key="2">
    <source>
        <dbReference type="Proteomes" id="UP000617555"/>
    </source>
</evidence>
<comment type="caution">
    <text evidence="1">The sequence shown here is derived from an EMBL/GenBank/DDBJ whole genome shotgun (WGS) entry which is preliminary data.</text>
</comment>
<reference evidence="2" key="1">
    <citation type="journal article" date="2019" name="Int. J. Syst. Evol. Microbiol.">
        <title>The Global Catalogue of Microorganisms (GCM) 10K type strain sequencing project: providing services to taxonomists for standard genome sequencing and annotation.</title>
        <authorList>
            <consortium name="The Broad Institute Genomics Platform"/>
            <consortium name="The Broad Institute Genome Sequencing Center for Infectious Disease"/>
            <person name="Wu L."/>
            <person name="Ma J."/>
        </authorList>
    </citation>
    <scope>NUCLEOTIDE SEQUENCE [LARGE SCALE GENOMIC DNA]</scope>
    <source>
        <strain evidence="2">CGMCC 1.15339</strain>
    </source>
</reference>
<dbReference type="EMBL" id="BMII01000032">
    <property type="protein sequence ID" value="GGB70085.1"/>
    <property type="molecule type" value="Genomic_DNA"/>
</dbReference>
<evidence type="ECO:0000313" key="1">
    <source>
        <dbReference type="EMBL" id="GGB70085.1"/>
    </source>
</evidence>
<dbReference type="SUPFAM" id="SSF56574">
    <property type="entry name" value="Serpins"/>
    <property type="match status" value="1"/>
</dbReference>
<accession>A0ABQ1JIT9</accession>
<dbReference type="Proteomes" id="UP000617555">
    <property type="component" value="Unassembled WGS sequence"/>
</dbReference>